<evidence type="ECO:0000259" key="2">
    <source>
        <dbReference type="PROSITE" id="PS50853"/>
    </source>
</evidence>
<proteinExistence type="predicted"/>
<dbReference type="SMART" id="SM00060">
    <property type="entry name" value="FN3"/>
    <property type="match status" value="4"/>
</dbReference>
<dbReference type="Gene3D" id="2.60.40.10">
    <property type="entry name" value="Immunoglobulins"/>
    <property type="match status" value="2"/>
</dbReference>
<accession>A0A512JMH8</accession>
<dbReference type="InterPro" id="IPR055385">
    <property type="entry name" value="GpJ_HDII-ins2"/>
</dbReference>
<dbReference type="InterPro" id="IPR053171">
    <property type="entry name" value="Viral_Tip_Attach_Protein"/>
</dbReference>
<protein>
    <recommendedName>
        <fullName evidence="2">Fibronectin type-III domain-containing protein</fullName>
    </recommendedName>
</protein>
<evidence type="ECO:0000313" key="4">
    <source>
        <dbReference type="Proteomes" id="UP000321750"/>
    </source>
</evidence>
<organism evidence="3 4">
    <name type="scientific">Methylobacterium gnaphalii</name>
    <dbReference type="NCBI Taxonomy" id="1010610"/>
    <lineage>
        <taxon>Bacteria</taxon>
        <taxon>Pseudomonadati</taxon>
        <taxon>Pseudomonadota</taxon>
        <taxon>Alphaproteobacteria</taxon>
        <taxon>Hyphomicrobiales</taxon>
        <taxon>Methylobacteriaceae</taxon>
        <taxon>Methylobacterium</taxon>
    </lineage>
</organism>
<sequence>MTFDDDGGFAAPVDARPITGAGGGGGGKGGSAQAAPDTLFSTATVRLVDLIGEGEIVGVRGGLKGVYLNDVPVQNADGTFNFKGLTAEFRVGTPDQSYMAGYPDVQTPQNVSIKVKQATPVSTAISDTDVDRVRVTLQFPALFRAKDDGSVVATTVQYRVETHYSGGPWVNQLGDKSLTGKTTSGYFRDHELTLPRNSAGASAPWQIRVTRLTADTDDFNNSQTKYTYQSDIIFYSVTSITDAKFAYPDSAVVGLTAQASSFGSSVPSRTYLVDGIIMPVPANYDPVARTYTGIWDGTFKQAFSNNPAWALYLILSNDRFGLGEFVDLSAIDKWSLYEIARYCDQDVPDGKGGTEPRFTFNGVISTQQDAFELLQLVAQIFRGLVYWSSGTVTATQDRPADPILLVTEANVIDGEISYASSGRRARHTVAIVAWNDPENLYKQAFEVVEDAEGVARYGYNPTKVDLLGCASRGQAHRAGLWTLFTELRQTQVATYKAGLDHAVARPGDIVAIQDPQIANIDLSGRLLEGSSANSLRLDRAITLTAGSPYTVSVTLPDGTVEEKAVASSASGTLSVLPLAEALSQTPDKAAVWLVAGPIAPQLFRIVSIREEQPHIYAVTALQHEPGKFDTIDTGAAFEPTVFSEFPTVVLPPTNLSVRESQYTELGQPRQALTLSWTPGQAFNSVAYYVTAIRPSGAILNLPKTASLSVDIIDVDPGEWTFVVTAIGLDGKPSLPAQLTYTVLGWQASPPTKVINLSVQGGGTIFGGRSCGMRWDNQIDPETSPYRVQNHVYVYDISTNALLHTELLPVGQTTWTYAYDVNVNEGGPRRQFRVEVNALSPDGTEGPPTSVAVSNPAPAAVVPSLAATSETVFVTLPDVQDIDFAGFLVWISPTSGFTPTDANSTDIGATTLQTFKGATNTTYYVRVAAYDAFSKAAAGLNISQEYSVTCSATAFDVTDPGIPQGLTLASNVVDVAPDGTVTGKVTLTWTALGSSNLGKYEVAFALGNNPADSAYVGGSFTTGATITKQGLVPGLVYSAKVRSISQNGFGISGWSSVLTFTAAANTTAPAPVSNLTVSAAVKNAFVSWTNPATADLAYVEVYAGATNAFGAATKIATVAAPASNFIDPSLPDAAARYYWARSFNSSGVGSTTTVGPVSAVAAALNGSLIAANTVAADRLLAGTITAREIATNTITADRLTADVLTANNIKVGNGSLGTLIAGTNSTTIDGGAISANSINANKLRVGSRGIQVAGCEFQWNRNPSTGAYTNVLSWTEGYVFYNDDNNNVQAPYIAAGSVTYVGQIVYVYWNKTNPGVFSARSDGNWVAINSDPNNVMMCLGYSVGSLAVVYGASIIDGTKITALSIQAINIAAAAISGDKIAANTITGSNIVGNTITGDKLQANSITAKHIVLTDASNMITNGDFGGPGGNGNADGWTFLAGDVVIDNPGTGDPGGSHRLRSASRDAAISNYITCTPGDVIYVSAMNFNVTPYTANIYWLGEDTSGTYVTGGSIVAKAPNTGWGRMEGQFTVPNGISRFRLDLQSERSGTGDGSLVYWGKIQARRAAGASLIVNGSITAEKLTIGTSTGNLLSNSDLMAGGNNWYGVNGTVSWSGPGSVYAPPSMCYIYNNSASGLGGYSWLKYYNQRTDGNWDFAIPVLPNTRYEASAYYSSGGGPGYVQLDFYDANNNGISSITSPDVVSNTSGRSLINWARAAVFFTTPPNCCSVQLSLVTYHNNQANSQDAWTGMYLGKALPNQTVFSDWVTNGATVINGGQISAASIAADRLSVGSLSAISANIGFCTAGIIQSSDSKFVINLNGRYLAIYD</sequence>
<dbReference type="Pfam" id="PF24801">
    <property type="entry name" value="FNIII-A_GpJ"/>
    <property type="match status" value="1"/>
</dbReference>
<dbReference type="PANTHER" id="PTHR36251:SF2">
    <property type="entry name" value="GIFSY-2 PROPHAGE HOST SPECIFICITY PROTEIN J, PHAGE LAMBDA"/>
    <property type="match status" value="1"/>
</dbReference>
<dbReference type="Gene3D" id="2.60.120.260">
    <property type="entry name" value="Galactose-binding domain-like"/>
    <property type="match status" value="2"/>
</dbReference>
<keyword evidence="4" id="KW-1185">Reference proteome</keyword>
<evidence type="ECO:0000256" key="1">
    <source>
        <dbReference type="SAM" id="MobiDB-lite"/>
    </source>
</evidence>
<dbReference type="InterPro" id="IPR003961">
    <property type="entry name" value="FN3_dom"/>
</dbReference>
<dbReference type="EMBL" id="BJZV01000015">
    <property type="protein sequence ID" value="GEP11112.1"/>
    <property type="molecule type" value="Genomic_DNA"/>
</dbReference>
<dbReference type="SUPFAM" id="SSF49265">
    <property type="entry name" value="Fibronectin type III"/>
    <property type="match status" value="1"/>
</dbReference>
<gene>
    <name evidence="3" type="ORF">MGN01_29570</name>
</gene>
<evidence type="ECO:0000313" key="3">
    <source>
        <dbReference type="EMBL" id="GEP11112.1"/>
    </source>
</evidence>
<dbReference type="RefSeq" id="WP_147047533.1">
    <property type="nucleotide sequence ID" value="NZ_BJZV01000015.1"/>
</dbReference>
<comment type="caution">
    <text evidence="3">The sequence shown here is derived from an EMBL/GenBank/DDBJ whole genome shotgun (WGS) entry which is preliminary data.</text>
</comment>
<reference evidence="3 4" key="1">
    <citation type="submission" date="2019-07" db="EMBL/GenBank/DDBJ databases">
        <title>Whole genome shotgun sequence of Methylobacterium gnaphalii NBRC 107716.</title>
        <authorList>
            <person name="Hosoyama A."/>
            <person name="Uohara A."/>
            <person name="Ohji S."/>
            <person name="Ichikawa N."/>
        </authorList>
    </citation>
    <scope>NUCLEOTIDE SEQUENCE [LARGE SCALE GENOMIC DNA]</scope>
    <source>
        <strain evidence="3 4">NBRC 107716</strain>
    </source>
</reference>
<dbReference type="Pfam" id="PF13550">
    <property type="entry name" value="Phage-tail_3"/>
    <property type="match status" value="1"/>
</dbReference>
<dbReference type="InterPro" id="IPR032876">
    <property type="entry name" value="J_dom"/>
</dbReference>
<feature type="domain" description="Fibronectin type-III" evidence="2">
    <location>
        <begin position="961"/>
        <end position="1064"/>
    </location>
</feature>
<dbReference type="PROSITE" id="PS50853">
    <property type="entry name" value="FN3"/>
    <property type="match status" value="1"/>
</dbReference>
<dbReference type="PANTHER" id="PTHR36251">
    <property type="entry name" value="FELS-1 PROPHAGE HOST SPECIFICITY PROTEIN-RELATED"/>
    <property type="match status" value="1"/>
</dbReference>
<feature type="compositionally biased region" description="Gly residues" evidence="1">
    <location>
        <begin position="20"/>
        <end position="30"/>
    </location>
</feature>
<dbReference type="OrthoDB" id="7967135at2"/>
<dbReference type="InterPro" id="IPR036116">
    <property type="entry name" value="FN3_sf"/>
</dbReference>
<dbReference type="InterPro" id="IPR013783">
    <property type="entry name" value="Ig-like_fold"/>
</dbReference>
<dbReference type="Proteomes" id="UP000321750">
    <property type="component" value="Unassembled WGS sequence"/>
</dbReference>
<feature type="region of interest" description="Disordered" evidence="1">
    <location>
        <begin position="1"/>
        <end position="34"/>
    </location>
</feature>
<name>A0A512JMH8_9HYPH</name>